<feature type="compositionally biased region" description="Gly residues" evidence="1">
    <location>
        <begin position="49"/>
        <end position="59"/>
    </location>
</feature>
<evidence type="ECO:0000313" key="3">
    <source>
        <dbReference type="Proteomes" id="UP000000768"/>
    </source>
</evidence>
<sequence>MGERVRAATPAASGEQPRRAKRPRRRADESHLPGAGTRRPAVAAEGEGARGYGEYAGRGRGTRVGLHGRSKSRSGEEELTGCRCHGGSDCRGKITYRQGGDLRVCVHK</sequence>
<gene>
    <name evidence="2" type="ORF">SORBI_3002G104450</name>
</gene>
<organism evidence="2 3">
    <name type="scientific">Sorghum bicolor</name>
    <name type="common">Sorghum</name>
    <name type="synonym">Sorghum vulgare</name>
    <dbReference type="NCBI Taxonomy" id="4558"/>
    <lineage>
        <taxon>Eukaryota</taxon>
        <taxon>Viridiplantae</taxon>
        <taxon>Streptophyta</taxon>
        <taxon>Embryophyta</taxon>
        <taxon>Tracheophyta</taxon>
        <taxon>Spermatophyta</taxon>
        <taxon>Magnoliopsida</taxon>
        <taxon>Liliopsida</taxon>
        <taxon>Poales</taxon>
        <taxon>Poaceae</taxon>
        <taxon>PACMAD clade</taxon>
        <taxon>Panicoideae</taxon>
        <taxon>Andropogonodae</taxon>
        <taxon>Andropogoneae</taxon>
        <taxon>Sorghinae</taxon>
        <taxon>Sorghum</taxon>
    </lineage>
</organism>
<dbReference type="Proteomes" id="UP000000768">
    <property type="component" value="Chromosome 2"/>
</dbReference>
<proteinExistence type="predicted"/>
<evidence type="ECO:0000313" key="2">
    <source>
        <dbReference type="EMBL" id="OQU88840.1"/>
    </source>
</evidence>
<dbReference type="Gramene" id="OQU88840">
    <property type="protein sequence ID" value="OQU88840"/>
    <property type="gene ID" value="SORBI_3002G104450"/>
</dbReference>
<reference evidence="2 3" key="1">
    <citation type="journal article" date="2009" name="Nature">
        <title>The Sorghum bicolor genome and the diversification of grasses.</title>
        <authorList>
            <person name="Paterson A.H."/>
            <person name="Bowers J.E."/>
            <person name="Bruggmann R."/>
            <person name="Dubchak I."/>
            <person name="Grimwood J."/>
            <person name="Gundlach H."/>
            <person name="Haberer G."/>
            <person name="Hellsten U."/>
            <person name="Mitros T."/>
            <person name="Poliakov A."/>
            <person name="Schmutz J."/>
            <person name="Spannagl M."/>
            <person name="Tang H."/>
            <person name="Wang X."/>
            <person name="Wicker T."/>
            <person name="Bharti A.K."/>
            <person name="Chapman J."/>
            <person name="Feltus F.A."/>
            <person name="Gowik U."/>
            <person name="Grigoriev I.V."/>
            <person name="Lyons E."/>
            <person name="Maher C.A."/>
            <person name="Martis M."/>
            <person name="Narechania A."/>
            <person name="Otillar R.P."/>
            <person name="Penning B.W."/>
            <person name="Salamov A.A."/>
            <person name="Wang Y."/>
            <person name="Zhang L."/>
            <person name="Carpita N.C."/>
            <person name="Freeling M."/>
            <person name="Gingle A.R."/>
            <person name="Hash C.T."/>
            <person name="Keller B."/>
            <person name="Klein P."/>
            <person name="Kresovich S."/>
            <person name="McCann M.C."/>
            <person name="Ming R."/>
            <person name="Peterson D.G."/>
            <person name="Mehboob-ur-Rahman"/>
            <person name="Ware D."/>
            <person name="Westhoff P."/>
            <person name="Mayer K.F."/>
            <person name="Messing J."/>
            <person name="Rokhsar D.S."/>
        </authorList>
    </citation>
    <scope>NUCLEOTIDE SEQUENCE [LARGE SCALE GENOMIC DNA]</scope>
    <source>
        <strain evidence="3">cv. BTx623</strain>
    </source>
</reference>
<protein>
    <submittedName>
        <fullName evidence="2">Uncharacterized protein</fullName>
    </submittedName>
</protein>
<dbReference type="AlphaFoldDB" id="A0A1W0W392"/>
<name>A0A1W0W392_SORBI</name>
<accession>A0A1W0W392</accession>
<reference evidence="3" key="2">
    <citation type="journal article" date="2018" name="Plant J.">
        <title>The Sorghum bicolor reference genome: improved assembly, gene annotations, a transcriptome atlas, and signatures of genome organization.</title>
        <authorList>
            <person name="McCormick R.F."/>
            <person name="Truong S.K."/>
            <person name="Sreedasyam A."/>
            <person name="Jenkins J."/>
            <person name="Shu S."/>
            <person name="Sims D."/>
            <person name="Kennedy M."/>
            <person name="Amirebrahimi M."/>
            <person name="Weers B.D."/>
            <person name="McKinley B."/>
            <person name="Mattison A."/>
            <person name="Morishige D.T."/>
            <person name="Grimwood J."/>
            <person name="Schmutz J."/>
            <person name="Mullet J.E."/>
        </authorList>
    </citation>
    <scope>NUCLEOTIDE SEQUENCE [LARGE SCALE GENOMIC DNA]</scope>
    <source>
        <strain evidence="3">cv. BTx623</strain>
    </source>
</reference>
<feature type="region of interest" description="Disordered" evidence="1">
    <location>
        <begin position="1"/>
        <end position="81"/>
    </location>
</feature>
<dbReference type="InParanoid" id="A0A1W0W392"/>
<keyword evidence="3" id="KW-1185">Reference proteome</keyword>
<dbReference type="EMBL" id="CM000761">
    <property type="protein sequence ID" value="OQU88840.1"/>
    <property type="molecule type" value="Genomic_DNA"/>
</dbReference>
<evidence type="ECO:0000256" key="1">
    <source>
        <dbReference type="SAM" id="MobiDB-lite"/>
    </source>
</evidence>